<dbReference type="Proteomes" id="UP000004198">
    <property type="component" value="Unassembled WGS sequence"/>
</dbReference>
<dbReference type="PANTHER" id="PTHR34988:SF1">
    <property type="entry name" value="DNA-BINDING PROTEIN"/>
    <property type="match status" value="1"/>
</dbReference>
<dbReference type="CDD" id="cd11378">
    <property type="entry name" value="DUF296"/>
    <property type="match status" value="1"/>
</dbReference>
<name>C6PUP7_9CLOT</name>
<gene>
    <name evidence="2" type="ORF">CcarbDRAFT_2514</name>
</gene>
<protein>
    <recommendedName>
        <fullName evidence="1">PPC domain-containing protein</fullName>
    </recommendedName>
</protein>
<dbReference type="Pfam" id="PF03479">
    <property type="entry name" value="PCC"/>
    <property type="match status" value="1"/>
</dbReference>
<evidence type="ECO:0000313" key="2">
    <source>
        <dbReference type="EMBL" id="EET87068.1"/>
    </source>
</evidence>
<dbReference type="InterPro" id="IPR005175">
    <property type="entry name" value="PPC_dom"/>
</dbReference>
<accession>C6PUP7</accession>
<evidence type="ECO:0000259" key="1">
    <source>
        <dbReference type="PROSITE" id="PS51742"/>
    </source>
</evidence>
<dbReference type="PATRIC" id="fig|536227.13.peg.1005"/>
<dbReference type="eggNOG" id="COG1661">
    <property type="taxonomic scope" value="Bacteria"/>
</dbReference>
<dbReference type="PIRSF" id="PIRSF016702">
    <property type="entry name" value="DNA_bp_PD1"/>
    <property type="match status" value="1"/>
</dbReference>
<reference evidence="2 3" key="1">
    <citation type="submission" date="2009-06" db="EMBL/GenBank/DDBJ databases">
        <title>The draft genome of Clostridium carboxidivorans P7.</title>
        <authorList>
            <consortium name="US DOE Joint Genome Institute (JGI-PGF)"/>
            <person name="Lucas S."/>
            <person name="Copeland A."/>
            <person name="Lapidus A."/>
            <person name="Glavina del Rio T."/>
            <person name="Tice H."/>
            <person name="Bruce D."/>
            <person name="Goodwin L."/>
            <person name="Pitluck S."/>
            <person name="Larimer F."/>
            <person name="Land M.L."/>
            <person name="Hauser L."/>
            <person name="Hemme C.L."/>
        </authorList>
    </citation>
    <scope>NUCLEOTIDE SEQUENCE [LARGE SCALE GENOMIC DNA]</scope>
    <source>
        <strain evidence="2 3">P7</strain>
    </source>
</reference>
<organism evidence="2 3">
    <name type="scientific">Clostridium carboxidivorans P7</name>
    <dbReference type="NCBI Taxonomy" id="536227"/>
    <lineage>
        <taxon>Bacteria</taxon>
        <taxon>Bacillati</taxon>
        <taxon>Bacillota</taxon>
        <taxon>Clostridia</taxon>
        <taxon>Eubacteriales</taxon>
        <taxon>Clostridiaceae</taxon>
        <taxon>Clostridium</taxon>
    </lineage>
</organism>
<feature type="domain" description="PPC" evidence="1">
    <location>
        <begin position="4"/>
        <end position="139"/>
    </location>
</feature>
<dbReference type="EMBL" id="ACVI01000038">
    <property type="protein sequence ID" value="EET87068.1"/>
    <property type="molecule type" value="Genomic_DNA"/>
</dbReference>
<dbReference type="InterPro" id="IPR025707">
    <property type="entry name" value="DNA_bp_PD1"/>
</dbReference>
<sequence length="139" mass="15051">MEFKKFGSKYVVRLDKGDEILNSITEFCKQTKVSLGNITGIGACDKAVLGVFDCKTQTHIEKEFSGHYEISSLLGNITNLNGEPFVHAHICLSGSDYSTIGGHLHSAVINIIGEIIIDTIDGEVGREFNSSVGAEALKF</sequence>
<dbReference type="Gene3D" id="3.30.1330.80">
    <property type="entry name" value="Hypothetical protein, similar to alpha- acetolactate decarboxylase, domain 2"/>
    <property type="match status" value="1"/>
</dbReference>
<dbReference type="PROSITE" id="PS51742">
    <property type="entry name" value="PPC"/>
    <property type="match status" value="1"/>
</dbReference>
<dbReference type="RefSeq" id="WP_007061399.1">
    <property type="nucleotide sequence ID" value="NZ_ACVI01000038.1"/>
</dbReference>
<dbReference type="OrthoDB" id="9791702at2"/>
<keyword evidence="3" id="KW-1185">Reference proteome</keyword>
<dbReference type="PANTHER" id="PTHR34988">
    <property type="entry name" value="PROTEIN, PUTATIVE-RELATED"/>
    <property type="match status" value="1"/>
</dbReference>
<proteinExistence type="predicted"/>
<dbReference type="SUPFAM" id="SSF117856">
    <property type="entry name" value="AF0104/ALDC/Ptd012-like"/>
    <property type="match status" value="1"/>
</dbReference>
<evidence type="ECO:0000313" key="3">
    <source>
        <dbReference type="Proteomes" id="UP000004198"/>
    </source>
</evidence>
<dbReference type="KEGG" id="cck:Ccar_04755"/>
<comment type="caution">
    <text evidence="2">The sequence shown here is derived from an EMBL/GenBank/DDBJ whole genome shotgun (WGS) entry which is preliminary data.</text>
</comment>
<dbReference type="AlphaFoldDB" id="C6PUP7"/>